<dbReference type="InterPro" id="IPR014036">
    <property type="entry name" value="DeoR-like_C"/>
</dbReference>
<dbReference type="Pfam" id="PF08220">
    <property type="entry name" value="HTH_DeoR"/>
    <property type="match status" value="1"/>
</dbReference>
<dbReference type="InterPro" id="IPR001034">
    <property type="entry name" value="DeoR_HTH"/>
</dbReference>
<dbReference type="GO" id="GO:0003700">
    <property type="term" value="F:DNA-binding transcription factor activity"/>
    <property type="evidence" value="ECO:0007669"/>
    <property type="project" value="InterPro"/>
</dbReference>
<dbReference type="InterPro" id="IPR037171">
    <property type="entry name" value="NagB/RpiA_transferase-like"/>
</dbReference>
<evidence type="ECO:0000256" key="1">
    <source>
        <dbReference type="ARBA" id="ARBA00023015"/>
    </source>
</evidence>
<dbReference type="SUPFAM" id="SSF100950">
    <property type="entry name" value="NagB/RpiA/CoA transferase-like"/>
    <property type="match status" value="1"/>
</dbReference>
<gene>
    <name evidence="5" type="ORF">BA92_06140</name>
</gene>
<keyword evidence="1" id="KW-0805">Transcription regulation</keyword>
<dbReference type="InterPro" id="IPR018356">
    <property type="entry name" value="Tscrpt_reg_HTH_DeoR_CS"/>
</dbReference>
<keyword evidence="6" id="KW-1185">Reference proteome</keyword>
<protein>
    <submittedName>
        <fullName evidence="5">Transcriptional regulator</fullName>
    </submittedName>
</protein>
<name>A0A0C3RGI8_9PORP</name>
<evidence type="ECO:0000313" key="6">
    <source>
        <dbReference type="Proteomes" id="UP000031980"/>
    </source>
</evidence>
<comment type="caution">
    <text evidence="5">The sequence shown here is derived from an EMBL/GenBank/DDBJ whole genome shotgun (WGS) entry which is preliminary data.</text>
</comment>
<dbReference type="Gene3D" id="3.40.50.1360">
    <property type="match status" value="1"/>
</dbReference>
<dbReference type="PRINTS" id="PR00037">
    <property type="entry name" value="HTHLACR"/>
</dbReference>
<dbReference type="GO" id="GO:0003677">
    <property type="term" value="F:DNA binding"/>
    <property type="evidence" value="ECO:0007669"/>
    <property type="project" value="UniProtKB-KW"/>
</dbReference>
<dbReference type="InterPro" id="IPR036388">
    <property type="entry name" value="WH-like_DNA-bd_sf"/>
</dbReference>
<evidence type="ECO:0000313" key="5">
    <source>
        <dbReference type="EMBL" id="KIO44619.1"/>
    </source>
</evidence>
<dbReference type="PROSITE" id="PS00894">
    <property type="entry name" value="HTH_DEOR_1"/>
    <property type="match status" value="1"/>
</dbReference>
<dbReference type="PANTHER" id="PTHR30363">
    <property type="entry name" value="HTH-TYPE TRANSCRIPTIONAL REGULATOR SRLR-RELATED"/>
    <property type="match status" value="1"/>
</dbReference>
<dbReference type="PROSITE" id="PS51000">
    <property type="entry name" value="HTH_DEOR_2"/>
    <property type="match status" value="1"/>
</dbReference>
<dbReference type="OrthoDB" id="9797223at2"/>
<dbReference type="InterPro" id="IPR050313">
    <property type="entry name" value="Carb_Metab_HTH_regulators"/>
</dbReference>
<sequence>MKTLSVKERHNYILEALRQQGSVSVVDLANQLKVSSVTIRKDLTLLEEKKMLYRTHGSAILINPYINDRHVSEKEKFYTEEKRLIGISAAQLITPDDSILIASGTTMHALARQIQAQGHLTVITAAINVTNILARNPNIDIIQLGGFVRNSALSVVGNYAENMLEYFSCSKLFMGVDGIDLEYGLTTTNMMEANLNRVMMKASQKTIVLADSSKFGRRGFSKICDLDAIDHIITDNKIPSKILNDLQERGIEVTVTDIHTPNT</sequence>
<dbReference type="SMART" id="SM01134">
    <property type="entry name" value="DeoRC"/>
    <property type="match status" value="1"/>
</dbReference>
<feature type="domain" description="HTH deoR-type" evidence="4">
    <location>
        <begin position="6"/>
        <end position="61"/>
    </location>
</feature>
<evidence type="ECO:0000256" key="2">
    <source>
        <dbReference type="ARBA" id="ARBA00023125"/>
    </source>
</evidence>
<accession>A0A0C3RGI8</accession>
<reference evidence="5 6" key="1">
    <citation type="submission" date="2014-07" db="EMBL/GenBank/DDBJ databases">
        <title>Porphyromonadaceae bacterium OUH 308042 = ATCC BAA-2681 = DSM 28342 draft genome.</title>
        <authorList>
            <person name="Sydenham T.V."/>
            <person name="Hasman H."/>
            <person name="Justensen U.S."/>
        </authorList>
    </citation>
    <scope>NUCLEOTIDE SEQUENCE [LARGE SCALE GENOMIC DNA]</scope>
    <source>
        <strain evidence="5 6">OUH 308042</strain>
    </source>
</reference>
<dbReference type="InterPro" id="IPR036390">
    <property type="entry name" value="WH_DNA-bd_sf"/>
</dbReference>
<dbReference type="Gene3D" id="1.10.10.10">
    <property type="entry name" value="Winged helix-like DNA-binding domain superfamily/Winged helix DNA-binding domain"/>
    <property type="match status" value="1"/>
</dbReference>
<evidence type="ECO:0000259" key="4">
    <source>
        <dbReference type="PROSITE" id="PS51000"/>
    </source>
</evidence>
<keyword evidence="3" id="KW-0804">Transcription</keyword>
<dbReference type="PANTHER" id="PTHR30363:SF44">
    <property type="entry name" value="AGA OPERON TRANSCRIPTIONAL REPRESSOR-RELATED"/>
    <property type="match status" value="1"/>
</dbReference>
<dbReference type="Pfam" id="PF00455">
    <property type="entry name" value="DeoRC"/>
    <property type="match status" value="1"/>
</dbReference>
<dbReference type="AlphaFoldDB" id="A0A0C3RGI8"/>
<keyword evidence="2" id="KW-0238">DNA-binding</keyword>
<dbReference type="SMART" id="SM00420">
    <property type="entry name" value="HTH_DEOR"/>
    <property type="match status" value="1"/>
</dbReference>
<dbReference type="Proteomes" id="UP000031980">
    <property type="component" value="Unassembled WGS sequence"/>
</dbReference>
<dbReference type="SUPFAM" id="SSF46785">
    <property type="entry name" value="Winged helix' DNA-binding domain"/>
    <property type="match status" value="1"/>
</dbReference>
<dbReference type="EMBL" id="JPIU01000038">
    <property type="protein sequence ID" value="KIO44619.1"/>
    <property type="molecule type" value="Genomic_DNA"/>
</dbReference>
<organism evidence="5 6">
    <name type="scientific">Sanguibacteroides justesenii</name>
    <dbReference type="NCBI Taxonomy" id="1547597"/>
    <lineage>
        <taxon>Bacteria</taxon>
        <taxon>Pseudomonadati</taxon>
        <taxon>Bacteroidota</taxon>
        <taxon>Bacteroidia</taxon>
        <taxon>Bacteroidales</taxon>
        <taxon>Porphyromonadaceae</taxon>
        <taxon>Sanguibacteroides</taxon>
    </lineage>
</organism>
<evidence type="ECO:0000256" key="3">
    <source>
        <dbReference type="ARBA" id="ARBA00023163"/>
    </source>
</evidence>
<dbReference type="RefSeq" id="WP_041505029.1">
    <property type="nucleotide sequence ID" value="NZ_JPIU01000038.1"/>
</dbReference>
<proteinExistence type="predicted"/>